<dbReference type="CDD" id="cd10328">
    <property type="entry name" value="SLC5sbd_YidK"/>
    <property type="match status" value="1"/>
</dbReference>
<dbReference type="Proteomes" id="UP000199462">
    <property type="component" value="Unassembled WGS sequence"/>
</dbReference>
<feature type="transmembrane region" description="Helical" evidence="7">
    <location>
        <begin position="118"/>
        <end position="140"/>
    </location>
</feature>
<dbReference type="Pfam" id="PF00474">
    <property type="entry name" value="SSF"/>
    <property type="match status" value="1"/>
</dbReference>
<feature type="transmembrane region" description="Helical" evidence="7">
    <location>
        <begin position="503"/>
        <end position="522"/>
    </location>
</feature>
<evidence type="ECO:0000256" key="5">
    <source>
        <dbReference type="ARBA" id="ARBA00023136"/>
    </source>
</evidence>
<keyword evidence="4 7" id="KW-1133">Transmembrane helix</keyword>
<evidence type="ECO:0000256" key="2">
    <source>
        <dbReference type="ARBA" id="ARBA00006434"/>
    </source>
</evidence>
<name>A0A1I6IHI9_9FLAO</name>
<dbReference type="GO" id="GO:0005412">
    <property type="term" value="F:D-glucose:sodium symporter activity"/>
    <property type="evidence" value="ECO:0007669"/>
    <property type="project" value="TreeGrafter"/>
</dbReference>
<evidence type="ECO:0000256" key="7">
    <source>
        <dbReference type="SAM" id="Phobius"/>
    </source>
</evidence>
<feature type="transmembrane region" description="Helical" evidence="7">
    <location>
        <begin position="34"/>
        <end position="51"/>
    </location>
</feature>
<feature type="transmembrane region" description="Helical" evidence="7">
    <location>
        <begin position="160"/>
        <end position="178"/>
    </location>
</feature>
<evidence type="ECO:0000256" key="3">
    <source>
        <dbReference type="ARBA" id="ARBA00022692"/>
    </source>
</evidence>
<feature type="transmembrane region" description="Helical" evidence="7">
    <location>
        <begin position="460"/>
        <end position="482"/>
    </location>
</feature>
<dbReference type="GO" id="GO:0005886">
    <property type="term" value="C:plasma membrane"/>
    <property type="evidence" value="ECO:0007669"/>
    <property type="project" value="TreeGrafter"/>
</dbReference>
<comment type="similarity">
    <text evidence="2 6">Belongs to the sodium:solute symporter (SSF) (TC 2.A.21) family.</text>
</comment>
<accession>A0A1I6IHI9</accession>
<feature type="transmembrane region" description="Helical" evidence="7">
    <location>
        <begin position="435"/>
        <end position="454"/>
    </location>
</feature>
<dbReference type="PANTHER" id="PTHR11819">
    <property type="entry name" value="SOLUTE CARRIER FAMILY 5"/>
    <property type="match status" value="1"/>
</dbReference>
<evidence type="ECO:0000256" key="4">
    <source>
        <dbReference type="ARBA" id="ARBA00022989"/>
    </source>
</evidence>
<keyword evidence="5 7" id="KW-0472">Membrane</keyword>
<evidence type="ECO:0000256" key="1">
    <source>
        <dbReference type="ARBA" id="ARBA00004141"/>
    </source>
</evidence>
<proteinExistence type="inferred from homology"/>
<dbReference type="NCBIfam" id="TIGR00813">
    <property type="entry name" value="sss"/>
    <property type="match status" value="1"/>
</dbReference>
<feature type="transmembrane region" description="Helical" evidence="7">
    <location>
        <begin position="71"/>
        <end position="92"/>
    </location>
</feature>
<dbReference type="AlphaFoldDB" id="A0A1I6IHI9"/>
<dbReference type="Gene3D" id="1.20.1730.10">
    <property type="entry name" value="Sodium/glucose cotransporter"/>
    <property type="match status" value="1"/>
</dbReference>
<dbReference type="EMBL" id="FOYX01000001">
    <property type="protein sequence ID" value="SFR66109.1"/>
    <property type="molecule type" value="Genomic_DNA"/>
</dbReference>
<keyword evidence="9" id="KW-1185">Reference proteome</keyword>
<feature type="transmembrane region" description="Helical" evidence="7">
    <location>
        <begin position="239"/>
        <end position="258"/>
    </location>
</feature>
<feature type="transmembrane region" description="Helical" evidence="7">
    <location>
        <begin position="409"/>
        <end position="428"/>
    </location>
</feature>
<evidence type="ECO:0000256" key="6">
    <source>
        <dbReference type="RuleBase" id="RU362091"/>
    </source>
</evidence>
<sequence length="525" mass="57906">MYTAITFIAFTAFVAFYSWYKLRKEKLDSKDGYFLGGRSLTGVVIAGSMLLTNISTEHLIGMNGSSYKNGFIIIAWEVTSALALVVAAIYFVPKYLKMGLTTIPEYLEKRFDSTTRTLVALFLMVSFIVTLLPIVLYTGAINIESIFNISEVLEVSKEEGLWITVICIGVLGSIYAIFGGLKAVAISDTINGYGLLIGGLAIPIIALVSIGDGNLFDGLSKVYNHSPEKFNVIGAKDSVLPFEVLFTGLIINQLYFWSMNQTIIQRALGAKNLVEAQKGLLFTGVLKILVPIIIILPGVIAFYYFGDSLYENQDMIYPELVKKVLPIGFVGVFAAIIMGAVLSTFNSVLNSAATIFSIDVFKRHFGKNASDKKLVRIGKITSTVLAIFAILVAPMVANAPDGLYQLLQQLNGIFFIPIASIMLAGFFLKKISAIAAKVALLVGLMFYILTTFIFKVDIHFVHIWGIEFVLNVVVMFLVSYFYPNHKATIEEGEDYVEMKQWKYTKPMAIMLCVVTVVIYVILGTN</sequence>
<comment type="subcellular location">
    <subcellularLocation>
        <location evidence="1">Membrane</location>
        <topology evidence="1">Multi-pass membrane protein</topology>
    </subcellularLocation>
</comment>
<feature type="transmembrane region" description="Helical" evidence="7">
    <location>
        <begin position="190"/>
        <end position="210"/>
    </location>
</feature>
<dbReference type="PANTHER" id="PTHR11819:SF195">
    <property type="entry name" value="SODIUM_GLUCOSE COTRANSPORTER 4"/>
    <property type="match status" value="1"/>
</dbReference>
<feature type="transmembrane region" description="Helical" evidence="7">
    <location>
        <begin position="377"/>
        <end position="397"/>
    </location>
</feature>
<feature type="transmembrane region" description="Helical" evidence="7">
    <location>
        <begin position="325"/>
        <end position="356"/>
    </location>
</feature>
<dbReference type="PROSITE" id="PS50283">
    <property type="entry name" value="NA_SOLUT_SYMP_3"/>
    <property type="match status" value="1"/>
</dbReference>
<feature type="transmembrane region" description="Helical" evidence="7">
    <location>
        <begin position="6"/>
        <end position="22"/>
    </location>
</feature>
<organism evidence="8 9">
    <name type="scientific">Maribacter stanieri</name>
    <dbReference type="NCBI Taxonomy" id="440514"/>
    <lineage>
        <taxon>Bacteria</taxon>
        <taxon>Pseudomonadati</taxon>
        <taxon>Bacteroidota</taxon>
        <taxon>Flavobacteriia</taxon>
        <taxon>Flavobacteriales</taxon>
        <taxon>Flavobacteriaceae</taxon>
        <taxon>Maribacter</taxon>
    </lineage>
</organism>
<dbReference type="InterPro" id="IPR038377">
    <property type="entry name" value="Na/Glc_symporter_sf"/>
</dbReference>
<dbReference type="NCBIfam" id="NF007790">
    <property type="entry name" value="PRK10484.1"/>
    <property type="match status" value="1"/>
</dbReference>
<protein>
    <submittedName>
        <fullName evidence="8">Solute:Na+ symporter, SSS family</fullName>
    </submittedName>
</protein>
<keyword evidence="3 7" id="KW-0812">Transmembrane</keyword>
<reference evidence="9" key="1">
    <citation type="submission" date="2016-10" db="EMBL/GenBank/DDBJ databases">
        <authorList>
            <person name="Varghese N."/>
            <person name="Submissions S."/>
        </authorList>
    </citation>
    <scope>NUCLEOTIDE SEQUENCE [LARGE SCALE GENOMIC DNA]</scope>
    <source>
        <strain evidence="9">DSM 19891</strain>
    </source>
</reference>
<dbReference type="InterPro" id="IPR001734">
    <property type="entry name" value="Na/solute_symporter"/>
</dbReference>
<feature type="transmembrane region" description="Helical" evidence="7">
    <location>
        <begin position="279"/>
        <end position="305"/>
    </location>
</feature>
<evidence type="ECO:0000313" key="9">
    <source>
        <dbReference type="Proteomes" id="UP000199462"/>
    </source>
</evidence>
<gene>
    <name evidence="8" type="ORF">SAMN04488010_1730</name>
</gene>
<dbReference type="RefSeq" id="WP_091902650.1">
    <property type="nucleotide sequence ID" value="NZ_FOYX01000001.1"/>
</dbReference>
<evidence type="ECO:0000313" key="8">
    <source>
        <dbReference type="EMBL" id="SFR66109.1"/>
    </source>
</evidence>